<proteinExistence type="inferred from homology"/>
<accession>A0AAV3RUJ4</accession>
<dbReference type="GO" id="GO:0009824">
    <property type="term" value="F:AMP dimethylallyltransferase activity"/>
    <property type="evidence" value="ECO:0007669"/>
    <property type="project" value="TreeGrafter"/>
</dbReference>
<evidence type="ECO:0000256" key="1">
    <source>
        <dbReference type="ARBA" id="ARBA00005842"/>
    </source>
</evidence>
<dbReference type="Proteomes" id="UP001454036">
    <property type="component" value="Unassembled WGS sequence"/>
</dbReference>
<gene>
    <name evidence="6" type="ORF">LIER_31907</name>
</gene>
<sequence length="347" mass="39034">MAPTSASNGGATVTTAAKNILNRRKQKVVVIMGPTGSGKSKLSIDLSTIFLKSTEIINSDKMQVYKGLDHTTNKIPLIERKGVPHHLLGEFQPTESTPEFTPLTFRTRGGDIISQIINRRKIPFIVGGSNSFIYSLLAKRFDPDFDVFDESNSVDFLCKDLRYDCCFIWVDVDLHVLNEYLDIRVDEMLESGMLEELGEFFESELSKVDKHFGILKAIGVPELENYFRHYYNNKNNNSSGRGADVAEYDRAVRLIKLNTRVLAKRQLGKIQRLREAGWDLHKIDATQAFRKAIELKRKMKNKEGVVVVVEGGGGVVALDGGESTTSCVWEKQVLEPSVKIVKQFLME</sequence>
<dbReference type="GO" id="GO:0052381">
    <property type="term" value="F:tRNA dimethylallyltransferase activity"/>
    <property type="evidence" value="ECO:0007669"/>
    <property type="project" value="TreeGrafter"/>
</dbReference>
<dbReference type="InterPro" id="IPR039657">
    <property type="entry name" value="Dimethylallyltransferase"/>
</dbReference>
<dbReference type="SUPFAM" id="SSF52540">
    <property type="entry name" value="P-loop containing nucleoside triphosphate hydrolases"/>
    <property type="match status" value="1"/>
</dbReference>
<dbReference type="Gene3D" id="3.40.50.300">
    <property type="entry name" value="P-loop containing nucleotide triphosphate hydrolases"/>
    <property type="match status" value="1"/>
</dbReference>
<dbReference type="Gene3D" id="1.10.287.890">
    <property type="entry name" value="Crystal structure of tRNA isopentenylpyrophosphate transferase (bh2366) domain"/>
    <property type="match status" value="1"/>
</dbReference>
<protein>
    <submittedName>
        <fullName evidence="6">RNA processing factor</fullName>
    </submittedName>
</protein>
<comment type="similarity">
    <text evidence="1">Belongs to the IPP transferase family.</text>
</comment>
<keyword evidence="2" id="KW-0808">Transferase</keyword>
<reference evidence="6 7" key="1">
    <citation type="submission" date="2024-01" db="EMBL/GenBank/DDBJ databases">
        <title>The complete chloroplast genome sequence of Lithospermum erythrorhizon: insights into the phylogenetic relationship among Boraginaceae species and the maternal lineages of purple gromwells.</title>
        <authorList>
            <person name="Okada T."/>
            <person name="Watanabe K."/>
        </authorList>
    </citation>
    <scope>NUCLEOTIDE SEQUENCE [LARGE SCALE GENOMIC DNA]</scope>
</reference>
<dbReference type="AlphaFoldDB" id="A0AAV3RUJ4"/>
<comment type="caution">
    <text evidence="6">The sequence shown here is derived from an EMBL/GenBank/DDBJ whole genome shotgun (WGS) entry which is preliminary data.</text>
</comment>
<dbReference type="GO" id="GO:0005524">
    <property type="term" value="F:ATP binding"/>
    <property type="evidence" value="ECO:0007669"/>
    <property type="project" value="UniProtKB-KW"/>
</dbReference>
<keyword evidence="4" id="KW-0547">Nucleotide-binding</keyword>
<name>A0AAV3RUJ4_LITER</name>
<dbReference type="InterPro" id="IPR027417">
    <property type="entry name" value="P-loop_NTPase"/>
</dbReference>
<keyword evidence="7" id="KW-1185">Reference proteome</keyword>
<evidence type="ECO:0000256" key="2">
    <source>
        <dbReference type="ARBA" id="ARBA00022679"/>
    </source>
</evidence>
<organism evidence="6 7">
    <name type="scientific">Lithospermum erythrorhizon</name>
    <name type="common">Purple gromwell</name>
    <name type="synonym">Lithospermum officinale var. erythrorhizon</name>
    <dbReference type="NCBI Taxonomy" id="34254"/>
    <lineage>
        <taxon>Eukaryota</taxon>
        <taxon>Viridiplantae</taxon>
        <taxon>Streptophyta</taxon>
        <taxon>Embryophyta</taxon>
        <taxon>Tracheophyta</taxon>
        <taxon>Spermatophyta</taxon>
        <taxon>Magnoliopsida</taxon>
        <taxon>eudicotyledons</taxon>
        <taxon>Gunneridae</taxon>
        <taxon>Pentapetalae</taxon>
        <taxon>asterids</taxon>
        <taxon>lamiids</taxon>
        <taxon>Boraginales</taxon>
        <taxon>Boraginaceae</taxon>
        <taxon>Boraginoideae</taxon>
        <taxon>Lithospermeae</taxon>
        <taxon>Lithospermum</taxon>
    </lineage>
</organism>
<dbReference type="GO" id="GO:0005739">
    <property type="term" value="C:mitochondrion"/>
    <property type="evidence" value="ECO:0007669"/>
    <property type="project" value="TreeGrafter"/>
</dbReference>
<evidence type="ECO:0000313" key="6">
    <source>
        <dbReference type="EMBL" id="GAA0184619.1"/>
    </source>
</evidence>
<dbReference type="Pfam" id="PF01715">
    <property type="entry name" value="IPPT"/>
    <property type="match status" value="2"/>
</dbReference>
<dbReference type="PANTHER" id="PTHR11088">
    <property type="entry name" value="TRNA DIMETHYLALLYLTRANSFERASE"/>
    <property type="match status" value="1"/>
</dbReference>
<dbReference type="GO" id="GO:0006400">
    <property type="term" value="P:tRNA modification"/>
    <property type="evidence" value="ECO:0007669"/>
    <property type="project" value="TreeGrafter"/>
</dbReference>
<keyword evidence="5" id="KW-0067">ATP-binding</keyword>
<evidence type="ECO:0000256" key="3">
    <source>
        <dbReference type="ARBA" id="ARBA00022712"/>
    </source>
</evidence>
<evidence type="ECO:0000256" key="5">
    <source>
        <dbReference type="ARBA" id="ARBA00022840"/>
    </source>
</evidence>
<dbReference type="EMBL" id="BAABME010012024">
    <property type="protein sequence ID" value="GAA0184619.1"/>
    <property type="molecule type" value="Genomic_DNA"/>
</dbReference>
<evidence type="ECO:0000313" key="7">
    <source>
        <dbReference type="Proteomes" id="UP001454036"/>
    </source>
</evidence>
<keyword evidence="3" id="KW-0203">Cytokinin biosynthesis</keyword>
<evidence type="ECO:0000256" key="4">
    <source>
        <dbReference type="ARBA" id="ARBA00022741"/>
    </source>
</evidence>
<dbReference type="GO" id="GO:0009691">
    <property type="term" value="P:cytokinin biosynthetic process"/>
    <property type="evidence" value="ECO:0007669"/>
    <property type="project" value="UniProtKB-KW"/>
</dbReference>
<dbReference type="PANTHER" id="PTHR11088:SF86">
    <property type="entry name" value="ADENYLATE ISOPENTENYLTRANSFERASE 4-RELATED"/>
    <property type="match status" value="1"/>
</dbReference>